<accession>A0ABP3HNH1</accession>
<comment type="caution">
    <text evidence="1">The sequence shown here is derived from an EMBL/GenBank/DDBJ whole genome shotgun (WGS) entry which is preliminary data.</text>
</comment>
<dbReference type="Proteomes" id="UP001500063">
    <property type="component" value="Unassembled WGS sequence"/>
</dbReference>
<evidence type="ECO:0000313" key="1">
    <source>
        <dbReference type="EMBL" id="GAA0374870.1"/>
    </source>
</evidence>
<keyword evidence="2" id="KW-1185">Reference proteome</keyword>
<name>A0ABP3HNH1_9ACTN</name>
<protein>
    <submittedName>
        <fullName evidence="1">Uncharacterized protein</fullName>
    </submittedName>
</protein>
<evidence type="ECO:0000313" key="2">
    <source>
        <dbReference type="Proteomes" id="UP001500063"/>
    </source>
</evidence>
<gene>
    <name evidence="1" type="ORF">GCM10010319_61750</name>
</gene>
<dbReference type="EMBL" id="BAAABW010000032">
    <property type="protein sequence ID" value="GAA0374870.1"/>
    <property type="molecule type" value="Genomic_DNA"/>
</dbReference>
<organism evidence="1 2">
    <name type="scientific">Streptomyces blastmyceticus</name>
    <dbReference type="NCBI Taxonomy" id="68180"/>
    <lineage>
        <taxon>Bacteria</taxon>
        <taxon>Bacillati</taxon>
        <taxon>Actinomycetota</taxon>
        <taxon>Actinomycetes</taxon>
        <taxon>Kitasatosporales</taxon>
        <taxon>Streptomycetaceae</taxon>
        <taxon>Streptomyces</taxon>
    </lineage>
</organism>
<reference evidence="2" key="1">
    <citation type="journal article" date="2019" name="Int. J. Syst. Evol. Microbiol.">
        <title>The Global Catalogue of Microorganisms (GCM) 10K type strain sequencing project: providing services to taxonomists for standard genome sequencing and annotation.</title>
        <authorList>
            <consortium name="The Broad Institute Genomics Platform"/>
            <consortium name="The Broad Institute Genome Sequencing Center for Infectious Disease"/>
            <person name="Wu L."/>
            <person name="Ma J."/>
        </authorList>
    </citation>
    <scope>NUCLEOTIDE SEQUENCE [LARGE SCALE GENOMIC DNA]</scope>
    <source>
        <strain evidence="2">JCM 4565</strain>
    </source>
</reference>
<proteinExistence type="predicted"/>
<sequence>MKLQAAIPSQQRTFTVRCPTTRCSGRGTCDRPRGWTTSTRVPWPSRFRRPTRLGCNLTA</sequence>